<dbReference type="Gene3D" id="3.80.10.10">
    <property type="entry name" value="Ribonuclease Inhibitor"/>
    <property type="match status" value="1"/>
</dbReference>
<dbReference type="Proteomes" id="UP000054166">
    <property type="component" value="Unassembled WGS sequence"/>
</dbReference>
<dbReference type="HOGENOM" id="CLU_018544_13_0_1"/>
<dbReference type="STRING" id="765440.A0A0C3FRT5"/>
<gene>
    <name evidence="1" type="ORF">PILCRDRAFT_815871</name>
</gene>
<dbReference type="OrthoDB" id="2269034at2759"/>
<sequence length="530" mass="59660">MPAEEISSLTDLLQTRRTLSSSETALIESTYRETHSSISQLDDGGSQLLHQQQARHTYRQTLGHGALLSPVQRLPPELLGAIFELCLPINCYKKGVHRAVMLPSHICRHWRSVALSIPRLWSKIVLYVNDWAVESKTALVTAWMSRSGGSSLSISLNGSNVRPILDVILLHCDRWQHIDLFIPPKMLQCFEQANGHFDRLETLQICSSSFHIETFHPPRRIFESAPKLRTLSFKSGFTWKSFDIPWAQITDFDGGICEIRVGECLEMLQCLGNVQKLRIRLRPPGVDRPILRPFILDFHSLISLHLWKGGNIGALFDHLTLPNLRDLALDDSIADEWPQAQFISFLSRSSPPLSEFSIGSSDDCMADNNLIEILQHTPSLRFLSLKYFDCEACMDGSLLDRLSPRMLENGEIDCLIPKLETIFVKLPRNGKSPPFEAFTDMIISRCRLTHTVMPDDSDSKAIGPIQMVKVEAFEEHCVDELLDGLAPLQGLSDVCVDSSDALYTLYACPTPSGESGPYFKGPWRVAFYPL</sequence>
<dbReference type="Gene3D" id="1.20.1280.50">
    <property type="match status" value="1"/>
</dbReference>
<reference evidence="2" key="2">
    <citation type="submission" date="2015-01" db="EMBL/GenBank/DDBJ databases">
        <title>Evolutionary Origins and Diversification of the Mycorrhizal Mutualists.</title>
        <authorList>
            <consortium name="DOE Joint Genome Institute"/>
            <consortium name="Mycorrhizal Genomics Consortium"/>
            <person name="Kohler A."/>
            <person name="Kuo A."/>
            <person name="Nagy L.G."/>
            <person name="Floudas D."/>
            <person name="Copeland A."/>
            <person name="Barry K.W."/>
            <person name="Cichocki N."/>
            <person name="Veneault-Fourrey C."/>
            <person name="LaButti K."/>
            <person name="Lindquist E.A."/>
            <person name="Lipzen A."/>
            <person name="Lundell T."/>
            <person name="Morin E."/>
            <person name="Murat C."/>
            <person name="Riley R."/>
            <person name="Ohm R."/>
            <person name="Sun H."/>
            <person name="Tunlid A."/>
            <person name="Henrissat B."/>
            <person name="Grigoriev I.V."/>
            <person name="Hibbett D.S."/>
            <person name="Martin F."/>
        </authorList>
    </citation>
    <scope>NUCLEOTIDE SEQUENCE [LARGE SCALE GENOMIC DNA]</scope>
    <source>
        <strain evidence="2">F 1598</strain>
    </source>
</reference>
<proteinExistence type="predicted"/>
<dbReference type="SUPFAM" id="SSF52047">
    <property type="entry name" value="RNI-like"/>
    <property type="match status" value="1"/>
</dbReference>
<dbReference type="InParanoid" id="A0A0C3FRT5"/>
<keyword evidence="2" id="KW-1185">Reference proteome</keyword>
<evidence type="ECO:0000313" key="2">
    <source>
        <dbReference type="Proteomes" id="UP000054166"/>
    </source>
</evidence>
<dbReference type="InterPro" id="IPR032675">
    <property type="entry name" value="LRR_dom_sf"/>
</dbReference>
<dbReference type="AlphaFoldDB" id="A0A0C3FRT5"/>
<protein>
    <submittedName>
        <fullName evidence="1">Uncharacterized protein</fullName>
    </submittedName>
</protein>
<name>A0A0C3FRT5_PILCF</name>
<evidence type="ECO:0000313" key="1">
    <source>
        <dbReference type="EMBL" id="KIM86640.1"/>
    </source>
</evidence>
<dbReference type="EMBL" id="KN832981">
    <property type="protein sequence ID" value="KIM86640.1"/>
    <property type="molecule type" value="Genomic_DNA"/>
</dbReference>
<organism evidence="1 2">
    <name type="scientific">Piloderma croceum (strain F 1598)</name>
    <dbReference type="NCBI Taxonomy" id="765440"/>
    <lineage>
        <taxon>Eukaryota</taxon>
        <taxon>Fungi</taxon>
        <taxon>Dikarya</taxon>
        <taxon>Basidiomycota</taxon>
        <taxon>Agaricomycotina</taxon>
        <taxon>Agaricomycetes</taxon>
        <taxon>Agaricomycetidae</taxon>
        <taxon>Atheliales</taxon>
        <taxon>Atheliaceae</taxon>
        <taxon>Piloderma</taxon>
    </lineage>
</organism>
<reference evidence="1 2" key="1">
    <citation type="submission" date="2014-04" db="EMBL/GenBank/DDBJ databases">
        <authorList>
            <consortium name="DOE Joint Genome Institute"/>
            <person name="Kuo A."/>
            <person name="Tarkka M."/>
            <person name="Buscot F."/>
            <person name="Kohler A."/>
            <person name="Nagy L.G."/>
            <person name="Floudas D."/>
            <person name="Copeland A."/>
            <person name="Barry K.W."/>
            <person name="Cichocki N."/>
            <person name="Veneault-Fourrey C."/>
            <person name="LaButti K."/>
            <person name="Lindquist E.A."/>
            <person name="Lipzen A."/>
            <person name="Lundell T."/>
            <person name="Morin E."/>
            <person name="Murat C."/>
            <person name="Sun H."/>
            <person name="Tunlid A."/>
            <person name="Henrissat B."/>
            <person name="Grigoriev I.V."/>
            <person name="Hibbett D.S."/>
            <person name="Martin F."/>
            <person name="Nordberg H.P."/>
            <person name="Cantor M.N."/>
            <person name="Hua S.X."/>
        </authorList>
    </citation>
    <scope>NUCLEOTIDE SEQUENCE [LARGE SCALE GENOMIC DNA]</scope>
    <source>
        <strain evidence="1 2">F 1598</strain>
    </source>
</reference>
<accession>A0A0C3FRT5</accession>